<feature type="compositionally biased region" description="Low complexity" evidence="1">
    <location>
        <begin position="235"/>
        <end position="248"/>
    </location>
</feature>
<dbReference type="AlphaFoldDB" id="A0AAE3FGP7"/>
<organism evidence="4 5">
    <name type="scientific">Candidatus Colimorpha enterica</name>
    <dbReference type="NCBI Taxonomy" id="3083063"/>
    <lineage>
        <taxon>Bacteria</taxon>
        <taxon>Pseudomonadati</taxon>
        <taxon>Bacteroidota</taxon>
        <taxon>Bacteroidia</taxon>
        <taxon>Bacteroidales</taxon>
        <taxon>Candidatus Colimorpha</taxon>
    </lineage>
</organism>
<evidence type="ECO:0000256" key="3">
    <source>
        <dbReference type="SAM" id="SignalP"/>
    </source>
</evidence>
<feature type="region of interest" description="Disordered" evidence="1">
    <location>
        <begin position="199"/>
        <end position="270"/>
    </location>
</feature>
<reference evidence="4 5" key="1">
    <citation type="submission" date="2022-03" db="EMBL/GenBank/DDBJ databases">
        <title>Metagenome-assembled genomes from swine fecal metagenomes.</title>
        <authorList>
            <person name="Holman D.B."/>
            <person name="Kommadath A."/>
        </authorList>
    </citation>
    <scope>NUCLEOTIDE SEQUENCE [LARGE SCALE GENOMIC DNA]</scope>
    <source>
        <strain evidence="4">SUG147</strain>
    </source>
</reference>
<feature type="compositionally biased region" description="Polar residues" evidence="1">
    <location>
        <begin position="218"/>
        <end position="229"/>
    </location>
</feature>
<dbReference type="Gene3D" id="2.60.120.260">
    <property type="entry name" value="Galactose-binding domain-like"/>
    <property type="match status" value="1"/>
</dbReference>
<feature type="signal peptide" evidence="3">
    <location>
        <begin position="1"/>
        <end position="24"/>
    </location>
</feature>
<evidence type="ECO:0000313" key="4">
    <source>
        <dbReference type="EMBL" id="MCI5755095.1"/>
    </source>
</evidence>
<accession>A0AAE3FGP7</accession>
<proteinExistence type="predicted"/>
<keyword evidence="3" id="KW-0732">Signal</keyword>
<name>A0AAE3FGP7_9BACT</name>
<feature type="transmembrane region" description="Helical" evidence="2">
    <location>
        <begin position="276"/>
        <end position="294"/>
    </location>
</feature>
<protein>
    <submittedName>
        <fullName evidence="4">Uncharacterized protein</fullName>
    </submittedName>
</protein>
<keyword evidence="2" id="KW-0812">Transmembrane</keyword>
<sequence length="304" mass="33015">MKKLCMGFLIVSLLATATVMSAAAEVKAERNYFFCEAEDAVYEKGSIAEMPLDGAYGSEGKTLFFSYPGDSKWHDLGTGEDNPALKMTFQIPEDGTYYLWFRVFHMSGNDDSIYYSVDGGEQWERQSFYNLDYPVEWDDECGFMKLYWGKGVKLRGSDPFVGNPLSLKKGTVGLQIKFREVFAGASLYLDKVMLTDDPDYNPNKTAGDPENDIYPESGTDSTEPPQSIPDTGEAVTSVPTSSSCVTSPDGTVTTVPASKGTEGNLPGDGAERKNSAILYILTALVGAAAGFVAGRATKKSKAVR</sequence>
<dbReference type="Proteomes" id="UP001139365">
    <property type="component" value="Unassembled WGS sequence"/>
</dbReference>
<dbReference type="EMBL" id="JALEMU010000039">
    <property type="protein sequence ID" value="MCI5755095.1"/>
    <property type="molecule type" value="Genomic_DNA"/>
</dbReference>
<evidence type="ECO:0000256" key="2">
    <source>
        <dbReference type="SAM" id="Phobius"/>
    </source>
</evidence>
<evidence type="ECO:0000256" key="1">
    <source>
        <dbReference type="SAM" id="MobiDB-lite"/>
    </source>
</evidence>
<keyword evidence="2" id="KW-1133">Transmembrane helix</keyword>
<feature type="chain" id="PRO_5042146788" evidence="3">
    <location>
        <begin position="25"/>
        <end position="304"/>
    </location>
</feature>
<evidence type="ECO:0000313" key="5">
    <source>
        <dbReference type="Proteomes" id="UP001139365"/>
    </source>
</evidence>
<dbReference type="SUPFAM" id="SSF110296">
    <property type="entry name" value="Oligoxyloglucan reducing end-specific cellobiohydrolase"/>
    <property type="match status" value="1"/>
</dbReference>
<keyword evidence="2" id="KW-0472">Membrane</keyword>
<gene>
    <name evidence="4" type="ORF">MR241_02235</name>
</gene>
<comment type="caution">
    <text evidence="4">The sequence shown here is derived from an EMBL/GenBank/DDBJ whole genome shotgun (WGS) entry which is preliminary data.</text>
</comment>